<name>A0A2T4IMS6_9HYPH</name>
<organism evidence="1 2">
    <name type="scientific">Mesorhizobium helmanticense</name>
    <dbReference type="NCBI Taxonomy" id="1776423"/>
    <lineage>
        <taxon>Bacteria</taxon>
        <taxon>Pseudomonadati</taxon>
        <taxon>Pseudomonadota</taxon>
        <taxon>Alphaproteobacteria</taxon>
        <taxon>Hyphomicrobiales</taxon>
        <taxon>Phyllobacteriaceae</taxon>
        <taxon>Mesorhizobium</taxon>
    </lineage>
</organism>
<dbReference type="Proteomes" id="UP000240259">
    <property type="component" value="Unassembled WGS sequence"/>
</dbReference>
<accession>A0A2T4IMS6</accession>
<protein>
    <submittedName>
        <fullName evidence="1">Amino acid ABC transporter permease</fullName>
    </submittedName>
</protein>
<proteinExistence type="predicted"/>
<sequence>MWERIVQEAPDFFTYYNAIFVLQAMGRTLALTVVGCVAGF</sequence>
<comment type="caution">
    <text evidence="1">The sequence shown here is derived from an EMBL/GenBank/DDBJ whole genome shotgun (WGS) entry which is preliminary data.</text>
</comment>
<feature type="non-terminal residue" evidence="1">
    <location>
        <position position="40"/>
    </location>
</feature>
<reference evidence="1 2" key="1">
    <citation type="submission" date="2018-03" db="EMBL/GenBank/DDBJ databases">
        <title>Genome sequence of the symbiotic type strain Mesorhizobium helmanticense CSLC115NT isolated from Lotus corniculatus nodules.</title>
        <authorList>
            <person name="Sannazzaro A.I."/>
            <person name="Torres Tejerizo G.A."/>
            <person name="Dip D."/>
            <person name="Caballero M."/>
            <person name="Pistorio M."/>
            <person name="Estrella M.J."/>
        </authorList>
    </citation>
    <scope>NUCLEOTIDE SEQUENCE [LARGE SCALE GENOMIC DNA]</scope>
    <source>
        <strain evidence="1 2">CSLC115N</strain>
    </source>
</reference>
<gene>
    <name evidence="1" type="ORF">C9427_29225</name>
</gene>
<dbReference type="EMBL" id="PZJX01000056">
    <property type="protein sequence ID" value="PTE06893.1"/>
    <property type="molecule type" value="Genomic_DNA"/>
</dbReference>
<keyword evidence="2" id="KW-1185">Reference proteome</keyword>
<dbReference type="AlphaFoldDB" id="A0A2T4IMS6"/>
<evidence type="ECO:0000313" key="1">
    <source>
        <dbReference type="EMBL" id="PTE06893.1"/>
    </source>
</evidence>
<evidence type="ECO:0000313" key="2">
    <source>
        <dbReference type="Proteomes" id="UP000240259"/>
    </source>
</evidence>